<dbReference type="SUPFAM" id="SSF64268">
    <property type="entry name" value="PX domain"/>
    <property type="match status" value="1"/>
</dbReference>
<evidence type="ECO:0000256" key="2">
    <source>
        <dbReference type="SAM" id="Coils"/>
    </source>
</evidence>
<dbReference type="PROSITE" id="PS50195">
    <property type="entry name" value="PX"/>
    <property type="match status" value="1"/>
</dbReference>
<organism evidence="7 8">
    <name type="scientific">Stylophora pistillata</name>
    <name type="common">Smooth cauliflower coral</name>
    <dbReference type="NCBI Taxonomy" id="50429"/>
    <lineage>
        <taxon>Eukaryota</taxon>
        <taxon>Metazoa</taxon>
        <taxon>Cnidaria</taxon>
        <taxon>Anthozoa</taxon>
        <taxon>Hexacorallia</taxon>
        <taxon>Scleractinia</taxon>
        <taxon>Astrocoeniina</taxon>
        <taxon>Pocilloporidae</taxon>
        <taxon>Stylophora</taxon>
    </lineage>
</organism>
<dbReference type="EMBL" id="LSMT01000204">
    <property type="protein sequence ID" value="PFX23533.1"/>
    <property type="molecule type" value="Genomic_DNA"/>
</dbReference>
<dbReference type="Pfam" id="PF00787">
    <property type="entry name" value="PX"/>
    <property type="match status" value="1"/>
</dbReference>
<comment type="similarity">
    <text evidence="1">Belongs to the sorting nexin family.</text>
</comment>
<evidence type="ECO:0000313" key="7">
    <source>
        <dbReference type="EMBL" id="PFX23533.1"/>
    </source>
</evidence>
<feature type="domain" description="RGS" evidence="4">
    <location>
        <begin position="351"/>
        <end position="468"/>
    </location>
</feature>
<evidence type="ECO:0000256" key="3">
    <source>
        <dbReference type="SAM" id="MobiDB-lite"/>
    </source>
</evidence>
<dbReference type="InterPro" id="IPR016137">
    <property type="entry name" value="RGS"/>
</dbReference>
<dbReference type="SMART" id="SM00313">
    <property type="entry name" value="PXA"/>
    <property type="match status" value="1"/>
</dbReference>
<dbReference type="SMART" id="SM00315">
    <property type="entry name" value="RGS"/>
    <property type="match status" value="1"/>
</dbReference>
<dbReference type="Pfam" id="PF00615">
    <property type="entry name" value="RGS"/>
    <property type="match status" value="1"/>
</dbReference>
<evidence type="ECO:0000313" key="8">
    <source>
        <dbReference type="Proteomes" id="UP000225706"/>
    </source>
</evidence>
<proteinExistence type="inferred from homology"/>
<dbReference type="PANTHER" id="PTHR22775">
    <property type="entry name" value="SORTING NEXIN"/>
    <property type="match status" value="1"/>
</dbReference>
<dbReference type="InterPro" id="IPR036305">
    <property type="entry name" value="RGS_sf"/>
</dbReference>
<dbReference type="PROSITE" id="PS51207">
    <property type="entry name" value="PXA"/>
    <property type="match status" value="1"/>
</dbReference>
<dbReference type="PRINTS" id="PR01301">
    <property type="entry name" value="RGSPROTEIN"/>
</dbReference>
<dbReference type="PROSITE" id="PS50132">
    <property type="entry name" value="RGS"/>
    <property type="match status" value="1"/>
</dbReference>
<evidence type="ECO:0000259" key="6">
    <source>
        <dbReference type="PROSITE" id="PS51207"/>
    </source>
</evidence>
<dbReference type="InterPro" id="IPR003114">
    <property type="entry name" value="Phox_assoc"/>
</dbReference>
<dbReference type="InterPro" id="IPR001683">
    <property type="entry name" value="PX_dom"/>
</dbReference>
<dbReference type="InterPro" id="IPR036871">
    <property type="entry name" value="PX_dom_sf"/>
</dbReference>
<dbReference type="Pfam" id="PF02194">
    <property type="entry name" value="PXA"/>
    <property type="match status" value="1"/>
</dbReference>
<dbReference type="InterPro" id="IPR044926">
    <property type="entry name" value="RGS_subdomain_2"/>
</dbReference>
<dbReference type="AlphaFoldDB" id="A0A2B4S3B3"/>
<dbReference type="OrthoDB" id="27073at2759"/>
<dbReference type="STRING" id="50429.A0A2B4S3B3"/>
<feature type="domain" description="PX" evidence="5">
    <location>
        <begin position="593"/>
        <end position="724"/>
    </location>
</feature>
<evidence type="ECO:0000259" key="4">
    <source>
        <dbReference type="PROSITE" id="PS50132"/>
    </source>
</evidence>
<gene>
    <name evidence="7" type="primary">SNX25</name>
    <name evidence="7" type="ORF">AWC38_SpisGene11898</name>
</gene>
<name>A0A2B4S3B3_STYPI</name>
<dbReference type="Gene3D" id="3.30.1520.10">
    <property type="entry name" value="Phox-like domain"/>
    <property type="match status" value="1"/>
</dbReference>
<dbReference type="SMART" id="SM00312">
    <property type="entry name" value="PX"/>
    <property type="match status" value="1"/>
</dbReference>
<evidence type="ECO:0000256" key="1">
    <source>
        <dbReference type="ARBA" id="ARBA00010883"/>
    </source>
</evidence>
<dbReference type="SUPFAM" id="SSF48097">
    <property type="entry name" value="Regulator of G-protein signaling, RGS"/>
    <property type="match status" value="1"/>
</dbReference>
<sequence length="861" mass="99042">MLYLLSGKQRNPSTPKLPKKVETVSRFLAKLTRSQTHKPYKHKTVVSRPVDKTIQEVFDLFIRDFCLSWFRDLGKDEAAFVDLLTEELWVVTANLVDRLKCVDTVKFLSNDVVEILSRHFQQLRLADTRTFSDNAIPFVLHPCLASRAAELDYLRKASEVMLYCLLPQKNSHCSTMRYLLREILAFSVFQPLADMLCDPDYINQTLLIHLDAKEALTAQHKQGYAYAETYEDFIKMINTSNSVEALKQIRYHIIAEIMQATTINNLKGIDQFGQDDKQGKALKKDAQLRARNLKLYINQCTVAKAQCERRIKMLGGPDYSNKGGTDIIQTGQEKLKVTKKLSATSQAKVLGFPEVMDNSLARSFFMLFLQNKTGSKNMLSFWMAVQNLKLVKHTELHKSAQEIYQVYVAPSSDKSVMLDTTLVRGMEQYLYGTHGLQGFFDAQKKVYKTLEERFYRKFVLSEEYFMFVCQSEAEFDDLRAQHREDEDLDLNWNDEFDLDTTDEEVGTESDGTPKLARKPSTVEERSEAIVHKLEVLDQRLASKTQQLEFVKRSYGAEVEEMEHLTGEIEKLKTERMQLEFHVERTDQWCENLGMWKIEIPSVECNIDGDRSVPVYAIVVHSAGDKAQSSGKSHGGGGNLNSEGWVVTRKFKDFETLHVKLKECCSWLSRDLPVPSKKWYKSIDDEFLERSRKALEEYLQTLLADEKLCLSEELYSFLSPSPEHLKKQSEPAKRGFSLLSVLKSLPFDMIPAEEADEETGLDQEESSLRKDSIAEPFYGLIGEIFELKGVFKWLRRTLIAFVQVTFGGTINKEIHRMVEWLVSESMVMYYIHLFRDSTWPGGELAKPSVPRTDAVRKLDFLQ</sequence>
<evidence type="ECO:0000259" key="5">
    <source>
        <dbReference type="PROSITE" id="PS50195"/>
    </source>
</evidence>
<feature type="region of interest" description="Disordered" evidence="3">
    <location>
        <begin position="502"/>
        <end position="521"/>
    </location>
</feature>
<dbReference type="Gene3D" id="1.10.167.10">
    <property type="entry name" value="Regulator of G-protein Signalling 4, domain 2"/>
    <property type="match status" value="1"/>
</dbReference>
<dbReference type="PANTHER" id="PTHR22775:SF48">
    <property type="entry name" value="SORTING NEXIN-25"/>
    <property type="match status" value="1"/>
</dbReference>
<accession>A0A2B4S3B3</accession>
<dbReference type="Pfam" id="PF08628">
    <property type="entry name" value="Nexin_C"/>
    <property type="match status" value="1"/>
</dbReference>
<keyword evidence="8" id="KW-1185">Reference proteome</keyword>
<dbReference type="GO" id="GO:0035091">
    <property type="term" value="F:phosphatidylinositol binding"/>
    <property type="evidence" value="ECO:0007669"/>
    <property type="project" value="InterPro"/>
</dbReference>
<dbReference type="Proteomes" id="UP000225706">
    <property type="component" value="Unassembled WGS sequence"/>
</dbReference>
<comment type="caution">
    <text evidence="7">The sequence shown here is derived from an EMBL/GenBank/DDBJ whole genome shotgun (WGS) entry which is preliminary data.</text>
</comment>
<dbReference type="InterPro" id="IPR013937">
    <property type="entry name" value="Sorting_nexin_C"/>
</dbReference>
<feature type="coiled-coil region" evidence="2">
    <location>
        <begin position="533"/>
        <end position="581"/>
    </location>
</feature>
<keyword evidence="2" id="KW-0175">Coiled coil</keyword>
<reference evidence="8" key="1">
    <citation type="journal article" date="2017" name="bioRxiv">
        <title>Comparative analysis of the genomes of Stylophora pistillata and Acropora digitifera provides evidence for extensive differences between species of corals.</title>
        <authorList>
            <person name="Voolstra C.R."/>
            <person name="Li Y."/>
            <person name="Liew Y.J."/>
            <person name="Baumgarten S."/>
            <person name="Zoccola D."/>
            <person name="Flot J.-F."/>
            <person name="Tambutte S."/>
            <person name="Allemand D."/>
            <person name="Aranda M."/>
        </authorList>
    </citation>
    <scope>NUCLEOTIDE SEQUENCE [LARGE SCALE GENOMIC DNA]</scope>
</reference>
<feature type="domain" description="PXA" evidence="6">
    <location>
        <begin position="47"/>
        <end position="214"/>
    </location>
</feature>
<protein>
    <submittedName>
        <fullName evidence="7">Sorting nexin-25</fullName>
    </submittedName>
</protein>